<dbReference type="CTD" id="4222"/>
<dbReference type="PANTHER" id="PTHR24328">
    <property type="entry name" value="HOMEOBOX PROTEIN MOX"/>
    <property type="match status" value="1"/>
</dbReference>
<keyword evidence="10" id="KW-0804">Transcription</keyword>
<evidence type="ECO:0000256" key="10">
    <source>
        <dbReference type="ARBA" id="ARBA00023163"/>
    </source>
</evidence>
<reference evidence="18" key="2">
    <citation type="submission" date="2025-08" db="UniProtKB">
        <authorList>
            <consortium name="Ensembl"/>
        </authorList>
    </citation>
    <scope>IDENTIFICATION</scope>
</reference>
<dbReference type="RefSeq" id="XP_008111745.1">
    <property type="nucleotide sequence ID" value="XM_008113538.3"/>
</dbReference>
<dbReference type="InterPro" id="IPR020479">
    <property type="entry name" value="HD_metazoa"/>
</dbReference>
<evidence type="ECO:0000313" key="18">
    <source>
        <dbReference type="Ensembl" id="ENSACAP00000024912.1"/>
    </source>
</evidence>
<dbReference type="OMA" id="HAPSILW"/>
<evidence type="ECO:0000256" key="3">
    <source>
        <dbReference type="ARBA" id="ARBA00022473"/>
    </source>
</evidence>
<dbReference type="GO" id="GO:0006357">
    <property type="term" value="P:regulation of transcription by RNA polymerase II"/>
    <property type="evidence" value="ECO:0000318"/>
    <property type="project" value="GO_Central"/>
</dbReference>
<sequence length="259" mass="28696">MDPPAAGSCMRNSHPTATLWGCLRNPHAEVGGTAGLHHYSQPPFSFHHKPDLGGYSDFSTSCLAAAPQSHPRDERAFVDQHHLSFQNSAWHFTALEGRRRLPAELAQGTGEPESGNVVDTSIGTGEDYILAGNAVREMEKKLSRRKKGNAENQDTGGGGNSSASTTTKAEANSSKARKERTAFTKDQLRELEAEFAHHNYLTRLRRYEIAVNLDLTERQVKVWFQNRRMKWKRVKGGQPVSPQDHNMEDMDSAASPSSE</sequence>
<dbReference type="GeneTree" id="ENSGT00940000154018"/>
<keyword evidence="7 14" id="KW-0238">DNA-binding</keyword>
<dbReference type="GO" id="GO:0071837">
    <property type="term" value="F:HMG box domain binding"/>
    <property type="evidence" value="ECO:0007669"/>
    <property type="project" value="Ensembl"/>
</dbReference>
<dbReference type="SMART" id="SM00389">
    <property type="entry name" value="HOX"/>
    <property type="match status" value="1"/>
</dbReference>
<dbReference type="GO" id="GO:0005634">
    <property type="term" value="C:nucleus"/>
    <property type="evidence" value="ECO:0000318"/>
    <property type="project" value="GO_Central"/>
</dbReference>
<keyword evidence="5" id="KW-0678">Repressor</keyword>
<dbReference type="InterPro" id="IPR001356">
    <property type="entry name" value="HD"/>
</dbReference>
<dbReference type="AlphaFoldDB" id="A0A803SPM2"/>
<dbReference type="InterPro" id="IPR017970">
    <property type="entry name" value="Homeobox_CS"/>
</dbReference>
<evidence type="ECO:0000256" key="13">
    <source>
        <dbReference type="ARBA" id="ARBA00041851"/>
    </source>
</evidence>
<reference evidence="18 19" key="1">
    <citation type="submission" date="2009-12" db="EMBL/GenBank/DDBJ databases">
        <title>The Genome Sequence of Anolis carolinensis (Green Anole Lizard).</title>
        <authorList>
            <consortium name="The Genome Sequencing Platform"/>
            <person name="Di Palma F."/>
            <person name="Alfoldi J."/>
            <person name="Heiman D."/>
            <person name="Young S."/>
            <person name="Grabherr M."/>
            <person name="Johnson J."/>
            <person name="Lander E.S."/>
            <person name="Lindblad-Toh K."/>
        </authorList>
    </citation>
    <scope>NUCLEOTIDE SEQUENCE [LARGE SCALE GENOMIC DNA]</scope>
    <source>
        <strain evidence="18 19">JBL SC #1</strain>
    </source>
</reference>
<evidence type="ECO:0000256" key="12">
    <source>
        <dbReference type="ARBA" id="ARBA00040829"/>
    </source>
</evidence>
<feature type="domain" description="Homeobox" evidence="17">
    <location>
        <begin position="174"/>
        <end position="234"/>
    </location>
</feature>
<evidence type="ECO:0000313" key="19">
    <source>
        <dbReference type="Proteomes" id="UP000001646"/>
    </source>
</evidence>
<dbReference type="GO" id="GO:0001228">
    <property type="term" value="F:DNA-binding transcription activator activity, RNA polymerase II-specific"/>
    <property type="evidence" value="ECO:0007669"/>
    <property type="project" value="Ensembl"/>
</dbReference>
<evidence type="ECO:0000256" key="11">
    <source>
        <dbReference type="ARBA" id="ARBA00023242"/>
    </source>
</evidence>
<dbReference type="Proteomes" id="UP000001646">
    <property type="component" value="Chromosome 6"/>
</dbReference>
<comment type="subcellular location">
    <subcellularLocation>
        <location evidence="2">Cytoplasm</location>
    </subcellularLocation>
    <subcellularLocation>
        <location evidence="1 14 15">Nucleus</location>
    </subcellularLocation>
</comment>
<dbReference type="Gene3D" id="1.10.10.60">
    <property type="entry name" value="Homeodomain-like"/>
    <property type="match status" value="1"/>
</dbReference>
<feature type="region of interest" description="Disordered" evidence="16">
    <location>
        <begin position="234"/>
        <end position="259"/>
    </location>
</feature>
<dbReference type="GO" id="GO:0061053">
    <property type="term" value="P:somite development"/>
    <property type="evidence" value="ECO:0000318"/>
    <property type="project" value="GO_Central"/>
</dbReference>
<dbReference type="GO" id="GO:0003682">
    <property type="term" value="F:chromatin binding"/>
    <property type="evidence" value="ECO:0007669"/>
    <property type="project" value="Ensembl"/>
</dbReference>
<keyword evidence="4" id="KW-0963">Cytoplasm</keyword>
<evidence type="ECO:0000256" key="4">
    <source>
        <dbReference type="ARBA" id="ARBA00022490"/>
    </source>
</evidence>
<dbReference type="GO" id="GO:0000978">
    <property type="term" value="F:RNA polymerase II cis-regulatory region sequence-specific DNA binding"/>
    <property type="evidence" value="ECO:0000318"/>
    <property type="project" value="GO_Central"/>
</dbReference>
<evidence type="ECO:0000256" key="15">
    <source>
        <dbReference type="RuleBase" id="RU000682"/>
    </source>
</evidence>
<dbReference type="GO" id="GO:0061056">
    <property type="term" value="P:sclerotome development"/>
    <property type="evidence" value="ECO:0007669"/>
    <property type="project" value="Ensembl"/>
</dbReference>
<dbReference type="GO" id="GO:0005737">
    <property type="term" value="C:cytoplasm"/>
    <property type="evidence" value="ECO:0007669"/>
    <property type="project" value="UniProtKB-SubCell"/>
</dbReference>
<evidence type="ECO:0000256" key="5">
    <source>
        <dbReference type="ARBA" id="ARBA00022491"/>
    </source>
</evidence>
<feature type="DNA-binding region" description="Homeobox" evidence="14">
    <location>
        <begin position="176"/>
        <end position="235"/>
    </location>
</feature>
<dbReference type="InterPro" id="IPR009057">
    <property type="entry name" value="Homeodomain-like_sf"/>
</dbReference>
<dbReference type="GO" id="GO:0001757">
    <property type="term" value="P:somite specification"/>
    <property type="evidence" value="ECO:0007669"/>
    <property type="project" value="Ensembl"/>
</dbReference>
<dbReference type="PRINTS" id="PR00024">
    <property type="entry name" value="HOMEOBOX"/>
</dbReference>
<gene>
    <name evidence="18" type="primary">MEOX1</name>
</gene>
<evidence type="ECO:0000256" key="9">
    <source>
        <dbReference type="ARBA" id="ARBA00023159"/>
    </source>
</evidence>
<proteinExistence type="predicted"/>
<keyword evidence="19" id="KW-1185">Reference proteome</keyword>
<dbReference type="Pfam" id="PF00046">
    <property type="entry name" value="Homeodomain"/>
    <property type="match status" value="1"/>
</dbReference>
<evidence type="ECO:0000256" key="14">
    <source>
        <dbReference type="PROSITE-ProRule" id="PRU00108"/>
    </source>
</evidence>
<dbReference type="CDD" id="cd00086">
    <property type="entry name" value="homeodomain"/>
    <property type="match status" value="1"/>
</dbReference>
<evidence type="ECO:0000256" key="6">
    <source>
        <dbReference type="ARBA" id="ARBA00023015"/>
    </source>
</evidence>
<keyword evidence="11 14" id="KW-0539">Nucleus</keyword>
<name>A0A803SPM2_ANOCA</name>
<dbReference type="GeneID" id="100566813"/>
<evidence type="ECO:0000256" key="2">
    <source>
        <dbReference type="ARBA" id="ARBA00004496"/>
    </source>
</evidence>
<organism evidence="18 19">
    <name type="scientific">Anolis carolinensis</name>
    <name type="common">Green anole</name>
    <name type="synonym">American chameleon</name>
    <dbReference type="NCBI Taxonomy" id="28377"/>
    <lineage>
        <taxon>Eukaryota</taxon>
        <taxon>Metazoa</taxon>
        <taxon>Chordata</taxon>
        <taxon>Craniata</taxon>
        <taxon>Vertebrata</taxon>
        <taxon>Euteleostomi</taxon>
        <taxon>Lepidosauria</taxon>
        <taxon>Squamata</taxon>
        <taxon>Bifurcata</taxon>
        <taxon>Unidentata</taxon>
        <taxon>Episquamata</taxon>
        <taxon>Toxicofera</taxon>
        <taxon>Iguania</taxon>
        <taxon>Dactyloidae</taxon>
        <taxon>Anolis</taxon>
    </lineage>
</organism>
<dbReference type="PROSITE" id="PS50071">
    <property type="entry name" value="HOMEOBOX_2"/>
    <property type="match status" value="1"/>
</dbReference>
<keyword evidence="6" id="KW-0805">Transcription regulation</keyword>
<keyword evidence="3" id="KW-0217">Developmental protein</keyword>
<evidence type="ECO:0000256" key="8">
    <source>
        <dbReference type="ARBA" id="ARBA00023155"/>
    </source>
</evidence>
<dbReference type="OrthoDB" id="6159439at2759"/>
<dbReference type="Ensembl" id="ENSACAT00000044852.1">
    <property type="protein sequence ID" value="ENSACAP00000024912.1"/>
    <property type="gene ID" value="ENSACAG00000041521.1"/>
</dbReference>
<dbReference type="PANTHER" id="PTHR24328:SF8">
    <property type="entry name" value="HOMEOBOX PROTEIN MOX-1"/>
    <property type="match status" value="1"/>
</dbReference>
<evidence type="ECO:0000256" key="7">
    <source>
        <dbReference type="ARBA" id="ARBA00023125"/>
    </source>
</evidence>
<evidence type="ECO:0000256" key="16">
    <source>
        <dbReference type="SAM" id="MobiDB-lite"/>
    </source>
</evidence>
<dbReference type="InParanoid" id="A0A803SPM2"/>
<accession>A0A803SPM2</accession>
<evidence type="ECO:0000256" key="1">
    <source>
        <dbReference type="ARBA" id="ARBA00004123"/>
    </source>
</evidence>
<keyword evidence="9" id="KW-0010">Activator</keyword>
<dbReference type="GO" id="GO:0000981">
    <property type="term" value="F:DNA-binding transcription factor activity, RNA polymerase II-specific"/>
    <property type="evidence" value="ECO:0000318"/>
    <property type="project" value="GO_Central"/>
</dbReference>
<feature type="region of interest" description="Disordered" evidence="16">
    <location>
        <begin position="139"/>
        <end position="179"/>
    </location>
</feature>
<dbReference type="InterPro" id="IPR042634">
    <property type="entry name" value="MOX-1/MOX-2"/>
</dbReference>
<evidence type="ECO:0000259" key="17">
    <source>
        <dbReference type="PROSITE" id="PS50071"/>
    </source>
</evidence>
<keyword evidence="8 14" id="KW-0371">Homeobox</keyword>
<dbReference type="SUPFAM" id="SSF46689">
    <property type="entry name" value="Homeodomain-like"/>
    <property type="match status" value="1"/>
</dbReference>
<dbReference type="KEGG" id="acs:100566813"/>
<reference evidence="18" key="3">
    <citation type="submission" date="2025-09" db="UniProtKB">
        <authorList>
            <consortium name="Ensembl"/>
        </authorList>
    </citation>
    <scope>IDENTIFICATION</scope>
</reference>
<protein>
    <recommendedName>
        <fullName evidence="12">Homeobox protein MOX-1</fullName>
    </recommendedName>
    <alternativeName>
        <fullName evidence="13">Mesenchyme homeobox 1</fullName>
    </alternativeName>
</protein>
<dbReference type="PROSITE" id="PS00027">
    <property type="entry name" value="HOMEOBOX_1"/>
    <property type="match status" value="1"/>
</dbReference>